<sequence>MTFSLYQASVPAFLRMFGNLSKILEKAEAYAEARKIDPAALLQARLAPDMFALPRQVQIASDTAKGAVARLAGIEIPRYADTEASFAELRERIAKTVAFIESVPAEQVDAGAGRTVTLKLAGKEVQFTGPSYLFHFALPNFHFHVAAVYLILRHNGLDVGKMDFLGRDLPPGATA</sequence>
<gene>
    <name evidence="1" type="ORF">GXW71_07615</name>
</gene>
<dbReference type="Pfam" id="PF09351">
    <property type="entry name" value="DUF1993"/>
    <property type="match status" value="1"/>
</dbReference>
<dbReference type="Proteomes" id="UP001196870">
    <property type="component" value="Unassembled WGS sequence"/>
</dbReference>
<dbReference type="InterPro" id="IPR018531">
    <property type="entry name" value="DUF1993"/>
</dbReference>
<dbReference type="InterPro" id="IPR034660">
    <property type="entry name" value="DinB/YfiT-like"/>
</dbReference>
<dbReference type="RefSeq" id="WP_211851820.1">
    <property type="nucleotide sequence ID" value="NZ_JAAGBB010000007.1"/>
</dbReference>
<dbReference type="Gene3D" id="1.20.120.450">
    <property type="entry name" value="dinb family like domain"/>
    <property type="match status" value="1"/>
</dbReference>
<proteinExistence type="predicted"/>
<dbReference type="PANTHER" id="PTHR36922:SF1">
    <property type="entry name" value="DUF1993 DOMAIN-CONTAINING PROTEIN"/>
    <property type="match status" value="1"/>
</dbReference>
<reference evidence="2" key="1">
    <citation type="journal article" date="2021" name="Syst. Appl. Microbiol.">
        <title>Roseomonas hellenica sp. nov., isolated from roots of wild-growing Alkanna tinctoria.</title>
        <authorList>
            <person name="Rat A."/>
            <person name="Naranjo H.D."/>
            <person name="Lebbe L."/>
            <person name="Cnockaert M."/>
            <person name="Krigas N."/>
            <person name="Grigoriadou K."/>
            <person name="Maloupa E."/>
            <person name="Willems A."/>
        </authorList>
    </citation>
    <scope>NUCLEOTIDE SEQUENCE [LARGE SCALE GENOMIC DNA]</scope>
    <source>
        <strain evidence="2">LMG 31523</strain>
    </source>
</reference>
<keyword evidence="2" id="KW-1185">Reference proteome</keyword>
<dbReference type="EMBL" id="JAAGBB010000007">
    <property type="protein sequence ID" value="MBR0664221.1"/>
    <property type="molecule type" value="Genomic_DNA"/>
</dbReference>
<dbReference type="SUPFAM" id="SSF109854">
    <property type="entry name" value="DinB/YfiT-like putative metalloenzymes"/>
    <property type="match status" value="1"/>
</dbReference>
<accession>A0ABS5EV88</accession>
<name>A0ABS5EV88_9PROT</name>
<evidence type="ECO:0000313" key="1">
    <source>
        <dbReference type="EMBL" id="MBR0664221.1"/>
    </source>
</evidence>
<comment type="caution">
    <text evidence="1">The sequence shown here is derived from an EMBL/GenBank/DDBJ whole genome shotgun (WGS) entry which is preliminary data.</text>
</comment>
<organism evidence="1 2">
    <name type="scientific">Plastoroseomonas hellenica</name>
    <dbReference type="NCBI Taxonomy" id="2687306"/>
    <lineage>
        <taxon>Bacteria</taxon>
        <taxon>Pseudomonadati</taxon>
        <taxon>Pseudomonadota</taxon>
        <taxon>Alphaproteobacteria</taxon>
        <taxon>Acetobacterales</taxon>
        <taxon>Acetobacteraceae</taxon>
        <taxon>Plastoroseomonas</taxon>
    </lineage>
</organism>
<protein>
    <submittedName>
        <fullName evidence="1">DUF1993 domain-containing protein</fullName>
    </submittedName>
</protein>
<evidence type="ECO:0000313" key="2">
    <source>
        <dbReference type="Proteomes" id="UP001196870"/>
    </source>
</evidence>
<dbReference type="PANTHER" id="PTHR36922">
    <property type="entry name" value="BLL2446 PROTEIN"/>
    <property type="match status" value="1"/>
</dbReference>